<gene>
    <name evidence="2" type="ORF">GCM10011498_21490</name>
</gene>
<dbReference type="SUPFAM" id="SSF52317">
    <property type="entry name" value="Class I glutamine amidotransferase-like"/>
    <property type="match status" value="1"/>
</dbReference>
<keyword evidence="2" id="KW-0315">Glutamine amidotransferase</keyword>
<evidence type="ECO:0000259" key="1">
    <source>
        <dbReference type="Pfam" id="PF00117"/>
    </source>
</evidence>
<organism evidence="2 3">
    <name type="scientific">Neptunicoccus cionae</name>
    <dbReference type="NCBI Taxonomy" id="2035344"/>
    <lineage>
        <taxon>Bacteria</taxon>
        <taxon>Pseudomonadati</taxon>
        <taxon>Pseudomonadota</taxon>
        <taxon>Alphaproteobacteria</taxon>
        <taxon>Rhodobacterales</taxon>
        <taxon>Paracoccaceae</taxon>
        <taxon>Neptunicoccus</taxon>
    </lineage>
</organism>
<dbReference type="RefSeq" id="WP_188674521.1">
    <property type="nucleotide sequence ID" value="NZ_BMKA01000002.1"/>
</dbReference>
<evidence type="ECO:0000313" key="2">
    <source>
        <dbReference type="EMBL" id="GGA20230.1"/>
    </source>
</evidence>
<dbReference type="InterPro" id="IPR044992">
    <property type="entry name" value="ChyE-like"/>
</dbReference>
<name>A0A916VR18_9RHOB</name>
<dbReference type="EMBL" id="BMKA01000002">
    <property type="protein sequence ID" value="GGA20230.1"/>
    <property type="molecule type" value="Genomic_DNA"/>
</dbReference>
<sequence length="228" mass="25347">MKIGILQTGHTPEEMREKHGDYDDLFKRLLAGRGLHFETYPVLDGILPDTIMDADGWLITGSKFGVYEDHDWIPPLEDFLRRAYAAAIPIVGVCFGHQILAQALGGKVEKFSGGWQVGPVDYARTDGRNDRIMAWHQDQITQVPEGAAITGTTDFCANAMLVYGDRALTVQPHPEFTPEFMGDLLAARGDILPDAILTKARAGLQAHLDSPDYAQMFEDFFRRNAKPT</sequence>
<evidence type="ECO:0000313" key="3">
    <source>
        <dbReference type="Proteomes" id="UP000628017"/>
    </source>
</evidence>
<dbReference type="CDD" id="cd01741">
    <property type="entry name" value="GATase1_1"/>
    <property type="match status" value="1"/>
</dbReference>
<protein>
    <submittedName>
        <fullName evidence="2">Glutamine amidotransferase</fullName>
    </submittedName>
</protein>
<dbReference type="PANTHER" id="PTHR42695:SF5">
    <property type="entry name" value="GLUTAMINE AMIDOTRANSFERASE YLR126C-RELATED"/>
    <property type="match status" value="1"/>
</dbReference>
<dbReference type="Proteomes" id="UP000628017">
    <property type="component" value="Unassembled WGS sequence"/>
</dbReference>
<accession>A0A916VR18</accession>
<keyword evidence="3" id="KW-1185">Reference proteome</keyword>
<dbReference type="PANTHER" id="PTHR42695">
    <property type="entry name" value="GLUTAMINE AMIDOTRANSFERASE YLR126C-RELATED"/>
    <property type="match status" value="1"/>
</dbReference>
<dbReference type="PROSITE" id="PS51273">
    <property type="entry name" value="GATASE_TYPE_1"/>
    <property type="match status" value="1"/>
</dbReference>
<dbReference type="Pfam" id="PF00117">
    <property type="entry name" value="GATase"/>
    <property type="match status" value="1"/>
</dbReference>
<reference evidence="2" key="2">
    <citation type="submission" date="2020-09" db="EMBL/GenBank/DDBJ databases">
        <authorList>
            <person name="Sun Q."/>
            <person name="Zhou Y."/>
        </authorList>
    </citation>
    <scope>NUCLEOTIDE SEQUENCE</scope>
    <source>
        <strain evidence="2">CGMCC 1.15880</strain>
    </source>
</reference>
<dbReference type="InterPro" id="IPR029062">
    <property type="entry name" value="Class_I_gatase-like"/>
</dbReference>
<dbReference type="AlphaFoldDB" id="A0A916VR18"/>
<feature type="domain" description="Glutamine amidotransferase" evidence="1">
    <location>
        <begin position="52"/>
        <end position="182"/>
    </location>
</feature>
<reference evidence="2" key="1">
    <citation type="journal article" date="2014" name="Int. J. Syst. Evol. Microbiol.">
        <title>Complete genome sequence of Corynebacterium casei LMG S-19264T (=DSM 44701T), isolated from a smear-ripened cheese.</title>
        <authorList>
            <consortium name="US DOE Joint Genome Institute (JGI-PGF)"/>
            <person name="Walter F."/>
            <person name="Albersmeier A."/>
            <person name="Kalinowski J."/>
            <person name="Ruckert C."/>
        </authorList>
    </citation>
    <scope>NUCLEOTIDE SEQUENCE</scope>
    <source>
        <strain evidence="2">CGMCC 1.15880</strain>
    </source>
</reference>
<dbReference type="InterPro" id="IPR017926">
    <property type="entry name" value="GATASE"/>
</dbReference>
<proteinExistence type="predicted"/>
<dbReference type="Gene3D" id="3.40.50.880">
    <property type="match status" value="1"/>
</dbReference>
<comment type="caution">
    <text evidence="2">The sequence shown here is derived from an EMBL/GenBank/DDBJ whole genome shotgun (WGS) entry which is preliminary data.</text>
</comment>
<dbReference type="GO" id="GO:0005829">
    <property type="term" value="C:cytosol"/>
    <property type="evidence" value="ECO:0007669"/>
    <property type="project" value="TreeGrafter"/>
</dbReference>